<evidence type="ECO:0000256" key="1">
    <source>
        <dbReference type="SAM" id="Phobius"/>
    </source>
</evidence>
<comment type="caution">
    <text evidence="2">The sequence shown here is derived from an EMBL/GenBank/DDBJ whole genome shotgun (WGS) entry which is preliminary data.</text>
</comment>
<dbReference type="AlphaFoldDB" id="A0A9D1ITM3"/>
<organism evidence="2 3">
    <name type="scientific">Candidatus Ventrousia excrementavium</name>
    <dbReference type="NCBI Taxonomy" id="2840961"/>
    <lineage>
        <taxon>Bacteria</taxon>
        <taxon>Bacillati</taxon>
        <taxon>Bacillota</taxon>
        <taxon>Clostridia</taxon>
        <taxon>Eubacteriales</taxon>
        <taxon>Clostridiaceae</taxon>
        <taxon>Clostridiaceae incertae sedis</taxon>
        <taxon>Candidatus Ventrousia</taxon>
    </lineage>
</organism>
<protein>
    <recommendedName>
        <fullName evidence="4">DUF2178 domain-containing protein</fullName>
    </recommendedName>
</protein>
<evidence type="ECO:0008006" key="4">
    <source>
        <dbReference type="Google" id="ProtNLM"/>
    </source>
</evidence>
<dbReference type="EMBL" id="DVMR01000027">
    <property type="protein sequence ID" value="HIU43127.1"/>
    <property type="molecule type" value="Genomic_DNA"/>
</dbReference>
<dbReference type="InterPro" id="IPR019235">
    <property type="entry name" value="DUF2178_TM"/>
</dbReference>
<evidence type="ECO:0000313" key="3">
    <source>
        <dbReference type="Proteomes" id="UP000824073"/>
    </source>
</evidence>
<reference evidence="2" key="1">
    <citation type="submission" date="2020-10" db="EMBL/GenBank/DDBJ databases">
        <authorList>
            <person name="Gilroy R."/>
        </authorList>
    </citation>
    <scope>NUCLEOTIDE SEQUENCE</scope>
    <source>
        <strain evidence="2">CHK191-8634</strain>
    </source>
</reference>
<dbReference type="Proteomes" id="UP000824073">
    <property type="component" value="Unassembled WGS sequence"/>
</dbReference>
<keyword evidence="1" id="KW-1133">Transmembrane helix</keyword>
<keyword evidence="1" id="KW-0472">Membrane</keyword>
<proteinExistence type="predicted"/>
<accession>A0A9D1ITM3</accession>
<dbReference type="Pfam" id="PF09946">
    <property type="entry name" value="DUF2178"/>
    <property type="match status" value="1"/>
</dbReference>
<name>A0A9D1ITM3_9CLOT</name>
<feature type="transmembrane region" description="Helical" evidence="1">
    <location>
        <begin position="41"/>
        <end position="59"/>
    </location>
</feature>
<feature type="transmembrane region" description="Helical" evidence="1">
    <location>
        <begin position="90"/>
        <end position="108"/>
    </location>
</feature>
<reference evidence="2" key="2">
    <citation type="journal article" date="2021" name="PeerJ">
        <title>Extensive microbial diversity within the chicken gut microbiome revealed by metagenomics and culture.</title>
        <authorList>
            <person name="Gilroy R."/>
            <person name="Ravi A."/>
            <person name="Getino M."/>
            <person name="Pursley I."/>
            <person name="Horton D.L."/>
            <person name="Alikhan N.F."/>
            <person name="Baker D."/>
            <person name="Gharbi K."/>
            <person name="Hall N."/>
            <person name="Watson M."/>
            <person name="Adriaenssens E.M."/>
            <person name="Foster-Nyarko E."/>
            <person name="Jarju S."/>
            <person name="Secka A."/>
            <person name="Antonio M."/>
            <person name="Oren A."/>
            <person name="Chaudhuri R.R."/>
            <person name="La Ragione R."/>
            <person name="Hildebrand F."/>
            <person name="Pallen M.J."/>
        </authorList>
    </citation>
    <scope>NUCLEOTIDE SEQUENCE</scope>
    <source>
        <strain evidence="2">CHK191-8634</strain>
    </source>
</reference>
<sequence length="143" mass="16132">MKIYHKKGMLLGALWTVLASWSLLAAFRSPESNPAVQVRDILLSLFLLALGVTSFVRAFSKSAAHADCIEELDERNRLVEMRSKARTLDIAYGILFILMLCGLTGFQLTASMVWFAIFVIPGFLLGVFLLIEIAVKLYYERRE</sequence>
<feature type="transmembrane region" description="Helical" evidence="1">
    <location>
        <begin position="114"/>
        <end position="139"/>
    </location>
</feature>
<evidence type="ECO:0000313" key="2">
    <source>
        <dbReference type="EMBL" id="HIU43127.1"/>
    </source>
</evidence>
<gene>
    <name evidence="2" type="ORF">IAB67_02390</name>
</gene>
<keyword evidence="1" id="KW-0812">Transmembrane</keyword>